<dbReference type="InterPro" id="IPR002347">
    <property type="entry name" value="SDR_fam"/>
</dbReference>
<accession>A0ABD2XI79</accession>
<dbReference type="PANTHER" id="PTHR43157">
    <property type="entry name" value="PHOSPHATIDYLINOSITOL-GLYCAN BIOSYNTHESIS CLASS F PROTEIN-RELATED"/>
    <property type="match status" value="1"/>
</dbReference>
<dbReference type="Gene3D" id="3.40.50.720">
    <property type="entry name" value="NAD(P)-binding Rossmann-like Domain"/>
    <property type="match status" value="1"/>
</dbReference>
<name>A0ABD2XI79_9HYME</name>
<gene>
    <name evidence="2" type="ORF">TKK_003019</name>
</gene>
<proteinExistence type="predicted"/>
<dbReference type="Pfam" id="PF00106">
    <property type="entry name" value="adh_short"/>
    <property type="match status" value="1"/>
</dbReference>
<dbReference type="PANTHER" id="PTHR43157:SF73">
    <property type="entry name" value="WW DOMAIN-CONTAINING OXIDOREDUCTASE-LIKE PROTEIN"/>
    <property type="match status" value="1"/>
</dbReference>
<dbReference type="EMBL" id="JBJJXI010000025">
    <property type="protein sequence ID" value="KAL3404562.1"/>
    <property type="molecule type" value="Genomic_DNA"/>
</dbReference>
<dbReference type="AlphaFoldDB" id="A0ABD2XI79"/>
<evidence type="ECO:0000313" key="2">
    <source>
        <dbReference type="EMBL" id="KAL3404562.1"/>
    </source>
</evidence>
<evidence type="ECO:0000313" key="3">
    <source>
        <dbReference type="Proteomes" id="UP001627154"/>
    </source>
</evidence>
<dbReference type="InterPro" id="IPR036291">
    <property type="entry name" value="NAD(P)-bd_dom_sf"/>
</dbReference>
<dbReference type="Proteomes" id="UP001627154">
    <property type="component" value="Unassembled WGS sequence"/>
</dbReference>
<comment type="caution">
    <text evidence="2">The sequence shown here is derived from an EMBL/GenBank/DDBJ whole genome shotgun (WGS) entry which is preliminary data.</text>
</comment>
<keyword evidence="3" id="KW-1185">Reference proteome</keyword>
<reference evidence="2 3" key="1">
    <citation type="journal article" date="2024" name="bioRxiv">
        <title>A reference genome for Trichogramma kaykai: A tiny desert-dwelling parasitoid wasp with competing sex-ratio distorters.</title>
        <authorList>
            <person name="Culotta J."/>
            <person name="Lindsey A.R."/>
        </authorList>
    </citation>
    <scope>NUCLEOTIDE SEQUENCE [LARGE SCALE GENOMIC DNA]</scope>
    <source>
        <strain evidence="2 3">KSX58</strain>
    </source>
</reference>
<protein>
    <submittedName>
        <fullName evidence="2">Uncharacterized protein</fullName>
    </submittedName>
</protein>
<dbReference type="PRINTS" id="PR00081">
    <property type="entry name" value="GDHRDH"/>
</dbReference>
<evidence type="ECO:0000256" key="1">
    <source>
        <dbReference type="ARBA" id="ARBA00023002"/>
    </source>
</evidence>
<dbReference type="GO" id="GO:0016491">
    <property type="term" value="F:oxidoreductase activity"/>
    <property type="evidence" value="ECO:0007669"/>
    <property type="project" value="UniProtKB-KW"/>
</dbReference>
<organism evidence="2 3">
    <name type="scientific">Trichogramma kaykai</name>
    <dbReference type="NCBI Taxonomy" id="54128"/>
    <lineage>
        <taxon>Eukaryota</taxon>
        <taxon>Metazoa</taxon>
        <taxon>Ecdysozoa</taxon>
        <taxon>Arthropoda</taxon>
        <taxon>Hexapoda</taxon>
        <taxon>Insecta</taxon>
        <taxon>Pterygota</taxon>
        <taxon>Neoptera</taxon>
        <taxon>Endopterygota</taxon>
        <taxon>Hymenoptera</taxon>
        <taxon>Apocrita</taxon>
        <taxon>Proctotrupomorpha</taxon>
        <taxon>Chalcidoidea</taxon>
        <taxon>Trichogrammatidae</taxon>
        <taxon>Trichogramma</taxon>
    </lineage>
</organism>
<sequence>MGLFSSKCQCIARLEGKVFVVTGATAGMGKETARDLYWRGGKVIITSRDKKKCMNAIEDIKSKPPSNRSSKQYQGRPGQLIPMMLDLCSLKSIREFVCELTATTPYVNALINCAEVLQSCKEKTQDGFEVHFQTNYLGHFLLTMLLLPRLRKNNSITCRIVNVSSMMHKYGQMNFDDLNGFKLYDPAKAYSQSKLSVLLFTRALERKLRELGLSGVIAYSLNPGLVAEDLRRSLVDAGGQLLFKAARLLVRCCVPLFKTPEQAAQTILHCAIDEEALNHSGCYYEECKPAKPAPQAESDEDAERLFRESLRLCGLPQTDDMDELLDKINVEMTAVAAEMAANQVHSGISSSSN</sequence>
<dbReference type="SUPFAM" id="SSF51735">
    <property type="entry name" value="NAD(P)-binding Rossmann-fold domains"/>
    <property type="match status" value="1"/>
</dbReference>
<keyword evidence="1" id="KW-0560">Oxidoreductase</keyword>